<feature type="compositionally biased region" description="Basic and acidic residues" evidence="1">
    <location>
        <begin position="222"/>
        <end position="232"/>
    </location>
</feature>
<protein>
    <submittedName>
        <fullName evidence="3">Candidate secreted effector</fullName>
    </submittedName>
</protein>
<feature type="region of interest" description="Disordered" evidence="1">
    <location>
        <begin position="190"/>
        <end position="285"/>
    </location>
</feature>
<proteinExistence type="predicted"/>
<feature type="compositionally biased region" description="Polar residues" evidence="1">
    <location>
        <begin position="40"/>
        <end position="51"/>
    </location>
</feature>
<organism evidence="2 3">
    <name type="scientific">Meloidogyne incognita</name>
    <name type="common">Southern root-knot nematode worm</name>
    <name type="synonym">Oxyuris incognita</name>
    <dbReference type="NCBI Taxonomy" id="6306"/>
    <lineage>
        <taxon>Eukaryota</taxon>
        <taxon>Metazoa</taxon>
        <taxon>Ecdysozoa</taxon>
        <taxon>Nematoda</taxon>
        <taxon>Chromadorea</taxon>
        <taxon>Rhabditida</taxon>
        <taxon>Tylenchina</taxon>
        <taxon>Tylenchomorpha</taxon>
        <taxon>Tylenchoidea</taxon>
        <taxon>Meloidogynidae</taxon>
        <taxon>Meloidogyninae</taxon>
        <taxon>Meloidogyne</taxon>
        <taxon>Meloidogyne incognita group</taxon>
    </lineage>
</organism>
<evidence type="ECO:0000313" key="3">
    <source>
        <dbReference type="WBParaSite" id="Minc3s01232g21924"/>
    </source>
</evidence>
<name>A0A914M3A5_MELIC</name>
<dbReference type="WBParaSite" id="Minc3s01232g21924">
    <property type="protein sequence ID" value="Minc3s01232g21924"/>
    <property type="gene ID" value="Minc3s01232g21924"/>
</dbReference>
<feature type="compositionally biased region" description="Acidic residues" evidence="1">
    <location>
        <begin position="207"/>
        <end position="220"/>
    </location>
</feature>
<evidence type="ECO:0000256" key="1">
    <source>
        <dbReference type="SAM" id="MobiDB-lite"/>
    </source>
</evidence>
<reference evidence="3" key="1">
    <citation type="submission" date="2022-11" db="UniProtKB">
        <authorList>
            <consortium name="WormBaseParasite"/>
        </authorList>
    </citation>
    <scope>IDENTIFICATION</scope>
</reference>
<feature type="compositionally biased region" description="Basic and acidic residues" evidence="1">
    <location>
        <begin position="75"/>
        <end position="91"/>
    </location>
</feature>
<dbReference type="AlphaFoldDB" id="A0A914M3A5"/>
<evidence type="ECO:0000313" key="2">
    <source>
        <dbReference type="Proteomes" id="UP000887563"/>
    </source>
</evidence>
<dbReference type="Proteomes" id="UP000887563">
    <property type="component" value="Unplaced"/>
</dbReference>
<feature type="region of interest" description="Disordered" evidence="1">
    <location>
        <begin position="39"/>
        <end position="91"/>
    </location>
</feature>
<feature type="compositionally biased region" description="Basic and acidic residues" evidence="1">
    <location>
        <begin position="193"/>
        <end position="203"/>
    </location>
</feature>
<accession>A0A914M3A5</accession>
<keyword evidence="2" id="KW-1185">Reference proteome</keyword>
<sequence length="285" mass="33247">MQSLTFSDPHRVKKVINKLVFNVRLHYIENTRSRIKSLDEINNSTQNSQQKYGLRNNSKKGKQPVSDIKTQSNKKKNENKMKDSSKNLKKEVFNAKNENKIVLEKGETSKSKQIKSPRIIRKYKTRKSKKLEDEKIAEEIALEVLNSKFSENNMNEDVLKINENVENRKDKQIIETNQIIENDVLVNSSKTSENLKGKEKENIQEPIMEDNENLDEETTENDSMHHSEHNNEIIDPPQQENQEVEQMAIENNEQIEPLNELAEVEASPRPRPRSSPIFKPRPRFC</sequence>